<evidence type="ECO:0000256" key="2">
    <source>
        <dbReference type="ARBA" id="ARBA00010613"/>
    </source>
</evidence>
<evidence type="ECO:0000256" key="1">
    <source>
        <dbReference type="ARBA" id="ARBA00004496"/>
    </source>
</evidence>
<dbReference type="GO" id="GO:0016811">
    <property type="term" value="F:hydrolase activity, acting on carbon-nitrogen (but not peptide) bonds, in linear amides"/>
    <property type="evidence" value="ECO:0007669"/>
    <property type="project" value="InterPro"/>
</dbReference>
<evidence type="ECO:0000256" key="3">
    <source>
        <dbReference type="ARBA" id="ARBA00022490"/>
    </source>
</evidence>
<dbReference type="InterPro" id="IPR003010">
    <property type="entry name" value="C-N_Hydrolase"/>
</dbReference>
<evidence type="ECO:0000259" key="5">
    <source>
        <dbReference type="PROSITE" id="PS50263"/>
    </source>
</evidence>
<dbReference type="OrthoDB" id="10250282at2759"/>
<dbReference type="PANTHER" id="PTHR23088">
    <property type="entry name" value="NITRILASE-RELATED"/>
    <property type="match status" value="1"/>
</dbReference>
<dbReference type="GO" id="GO:0005737">
    <property type="term" value="C:cytoplasm"/>
    <property type="evidence" value="ECO:0007669"/>
    <property type="project" value="UniProtKB-SubCell"/>
</dbReference>
<dbReference type="InterPro" id="IPR045254">
    <property type="entry name" value="Nit1/2_C-N_Hydrolase"/>
</dbReference>
<dbReference type="CDD" id="cd07572">
    <property type="entry name" value="nit"/>
    <property type="match status" value="1"/>
</dbReference>
<dbReference type="EMBL" id="KV454004">
    <property type="protein sequence ID" value="ODQ45695.1"/>
    <property type="molecule type" value="Genomic_DNA"/>
</dbReference>
<protein>
    <recommendedName>
        <fullName evidence="5">CN hydrolase domain-containing protein</fullName>
    </recommendedName>
</protein>
<dbReference type="SUPFAM" id="SSF56317">
    <property type="entry name" value="Carbon-nitrogen hydrolase"/>
    <property type="match status" value="1"/>
</dbReference>
<sequence length="303" mass="32767">MVLVAAGQLCSSSSLKENGLRAAALIRRAVAQNAKIIFLPEAADYIASNATHSKALAQSYETSPFIETIRATLKELHCGGQSIQVAVGIHEPAANDPLQRTKNTLVYLDADGELLHRYQKLHLFDVDIPNGPILKESNSVQPGSEVLPPFDTPAGKLGLAICYDLRFPELALRLRTLGAEILTYPSAWTMKTGPHFQVLGRSMAILTQSYVVLPAQKGVHDVLADTKGSAAAPDTPAIGSKRESYGHTCIIDPNGTILAECSDASDADQLCVADIDLDVVDKMRTNMPLWSQRRGEEVFGYFP</sequence>
<keyword evidence="7" id="KW-1185">Reference proteome</keyword>
<dbReference type="InterPro" id="IPR036526">
    <property type="entry name" value="C-N_Hydrolase_sf"/>
</dbReference>
<dbReference type="PANTHER" id="PTHR23088:SF27">
    <property type="entry name" value="DEAMINATED GLUTATHIONE AMIDASE"/>
    <property type="match status" value="1"/>
</dbReference>
<gene>
    <name evidence="6" type="ORF">PICMEDRAFT_35167</name>
</gene>
<comment type="subcellular location">
    <subcellularLocation>
        <location evidence="1">Cytoplasm</location>
    </subcellularLocation>
</comment>
<organism evidence="6 7">
    <name type="scientific">Pichia membranifaciens NRRL Y-2026</name>
    <dbReference type="NCBI Taxonomy" id="763406"/>
    <lineage>
        <taxon>Eukaryota</taxon>
        <taxon>Fungi</taxon>
        <taxon>Dikarya</taxon>
        <taxon>Ascomycota</taxon>
        <taxon>Saccharomycotina</taxon>
        <taxon>Pichiomycetes</taxon>
        <taxon>Pichiales</taxon>
        <taxon>Pichiaceae</taxon>
        <taxon>Pichia</taxon>
    </lineage>
</organism>
<keyword evidence="4" id="KW-0378">Hydrolase</keyword>
<feature type="domain" description="CN hydrolase" evidence="5">
    <location>
        <begin position="2"/>
        <end position="277"/>
    </location>
</feature>
<proteinExistence type="inferred from homology"/>
<dbReference type="GeneID" id="30179614"/>
<name>A0A1E3NHS1_9ASCO</name>
<dbReference type="FunFam" id="3.60.110.10:FF:000024">
    <property type="entry name" value="Deaminated glutathione amidase"/>
    <property type="match status" value="1"/>
</dbReference>
<dbReference type="PROSITE" id="PS01227">
    <property type="entry name" value="UPF0012"/>
    <property type="match status" value="1"/>
</dbReference>
<dbReference type="RefSeq" id="XP_019016808.1">
    <property type="nucleotide sequence ID" value="XM_019162927.1"/>
</dbReference>
<accession>A0A1E3NHS1</accession>
<evidence type="ECO:0000313" key="6">
    <source>
        <dbReference type="EMBL" id="ODQ45695.1"/>
    </source>
</evidence>
<dbReference type="Proteomes" id="UP000094455">
    <property type="component" value="Unassembled WGS sequence"/>
</dbReference>
<evidence type="ECO:0000313" key="7">
    <source>
        <dbReference type="Proteomes" id="UP000094455"/>
    </source>
</evidence>
<dbReference type="AlphaFoldDB" id="A0A1E3NHS1"/>
<comment type="similarity">
    <text evidence="2">Belongs to the carbon-nitrogen hydrolase superfamily. NIT1/NIT2 family.</text>
</comment>
<dbReference type="InterPro" id="IPR001110">
    <property type="entry name" value="UPF0012_CS"/>
</dbReference>
<dbReference type="PROSITE" id="PS50263">
    <property type="entry name" value="CN_HYDROLASE"/>
    <property type="match status" value="1"/>
</dbReference>
<keyword evidence="3" id="KW-0963">Cytoplasm</keyword>
<evidence type="ECO:0000256" key="4">
    <source>
        <dbReference type="ARBA" id="ARBA00022801"/>
    </source>
</evidence>
<dbReference type="Gene3D" id="3.60.110.10">
    <property type="entry name" value="Carbon-nitrogen hydrolase"/>
    <property type="match status" value="1"/>
</dbReference>
<dbReference type="STRING" id="763406.A0A1E3NHS1"/>
<dbReference type="Pfam" id="PF00795">
    <property type="entry name" value="CN_hydrolase"/>
    <property type="match status" value="1"/>
</dbReference>
<reference evidence="6 7" key="1">
    <citation type="journal article" date="2016" name="Proc. Natl. Acad. Sci. U.S.A.">
        <title>Comparative genomics of biotechnologically important yeasts.</title>
        <authorList>
            <person name="Riley R."/>
            <person name="Haridas S."/>
            <person name="Wolfe K.H."/>
            <person name="Lopes M.R."/>
            <person name="Hittinger C.T."/>
            <person name="Goeker M."/>
            <person name="Salamov A.A."/>
            <person name="Wisecaver J.H."/>
            <person name="Long T.M."/>
            <person name="Calvey C.H."/>
            <person name="Aerts A.L."/>
            <person name="Barry K.W."/>
            <person name="Choi C."/>
            <person name="Clum A."/>
            <person name="Coughlan A.Y."/>
            <person name="Deshpande S."/>
            <person name="Douglass A.P."/>
            <person name="Hanson S.J."/>
            <person name="Klenk H.-P."/>
            <person name="LaButti K.M."/>
            <person name="Lapidus A."/>
            <person name="Lindquist E.A."/>
            <person name="Lipzen A.M."/>
            <person name="Meier-Kolthoff J.P."/>
            <person name="Ohm R.A."/>
            <person name="Otillar R.P."/>
            <person name="Pangilinan J.L."/>
            <person name="Peng Y."/>
            <person name="Rokas A."/>
            <person name="Rosa C.A."/>
            <person name="Scheuner C."/>
            <person name="Sibirny A.A."/>
            <person name="Slot J.C."/>
            <person name="Stielow J.B."/>
            <person name="Sun H."/>
            <person name="Kurtzman C.P."/>
            <person name="Blackwell M."/>
            <person name="Grigoriev I.V."/>
            <person name="Jeffries T.W."/>
        </authorList>
    </citation>
    <scope>NUCLEOTIDE SEQUENCE [LARGE SCALE GENOMIC DNA]</scope>
    <source>
        <strain evidence="6 7">NRRL Y-2026</strain>
    </source>
</reference>